<comment type="caution">
    <text evidence="3">The sequence shown here is derived from an EMBL/GenBank/DDBJ whole genome shotgun (WGS) entry which is preliminary data.</text>
</comment>
<evidence type="ECO:0000313" key="4">
    <source>
        <dbReference type="Proteomes" id="UP000295468"/>
    </source>
</evidence>
<evidence type="ECO:0000313" key="3">
    <source>
        <dbReference type="EMBL" id="TDQ32870.1"/>
    </source>
</evidence>
<keyword evidence="4" id="KW-1185">Reference proteome</keyword>
<name>A0A4R6TP31_9FLAO</name>
<evidence type="ECO:0000259" key="2">
    <source>
        <dbReference type="Pfam" id="PF10091"/>
    </source>
</evidence>
<dbReference type="InterPro" id="IPR016883">
    <property type="entry name" value="UCP028431"/>
</dbReference>
<dbReference type="OrthoDB" id="5937621at2"/>
<feature type="signal peptide" evidence="1">
    <location>
        <begin position="1"/>
        <end position="20"/>
    </location>
</feature>
<protein>
    <recommendedName>
        <fullName evidence="2">Glycoamylase-like domain-containing protein</fullName>
    </recommendedName>
</protein>
<evidence type="ECO:0000256" key="1">
    <source>
        <dbReference type="SAM" id="SignalP"/>
    </source>
</evidence>
<dbReference type="EMBL" id="SNYI01000001">
    <property type="protein sequence ID" value="TDQ32870.1"/>
    <property type="molecule type" value="Genomic_DNA"/>
</dbReference>
<dbReference type="RefSeq" id="WP_133642896.1">
    <property type="nucleotide sequence ID" value="NZ_SNYI01000001.1"/>
</dbReference>
<feature type="chain" id="PRO_5020913278" description="Glycoamylase-like domain-containing protein" evidence="1">
    <location>
        <begin position="21"/>
        <end position="456"/>
    </location>
</feature>
<keyword evidence="1" id="KW-0732">Signal</keyword>
<dbReference type="Gene3D" id="1.50.10.140">
    <property type="match status" value="1"/>
</dbReference>
<reference evidence="3 4" key="1">
    <citation type="submission" date="2019-03" db="EMBL/GenBank/DDBJ databases">
        <title>Genomic Encyclopedia of Archaeal and Bacterial Type Strains, Phase II (KMG-II): from individual species to whole genera.</title>
        <authorList>
            <person name="Goeker M."/>
        </authorList>
    </citation>
    <scope>NUCLEOTIDE SEQUENCE [LARGE SCALE GENOMIC DNA]</scope>
    <source>
        <strain evidence="3 4">DSM 18435</strain>
    </source>
</reference>
<feature type="domain" description="Glycoamylase-like" evidence="2">
    <location>
        <begin position="217"/>
        <end position="440"/>
    </location>
</feature>
<dbReference type="Proteomes" id="UP000295468">
    <property type="component" value="Unassembled WGS sequence"/>
</dbReference>
<sequence length="456" mass="51212">MNRFWYIALLALLFSTGCGKDDYTYTPVPFPEPDAGPPPISDEELLDLTQETTFRYFWDFSEENSGAARERFHPAEPSHDANTVTTGGTGFGLMAILVGMERGYVSREEGVERLGKILSFLESADRFHGAWPHWMDGRNGNVIPFSPQDDGGDLVETAFLVQGLICVKEYLEEGTDTEKQLAVKADALWKGVEWNWYTQGENSLYWHWSPTHQFAMNFPLRGYNEVLVTYVLAAASPDHGISREVYEKGWARDGNIRSAREQYGLPLLVNHNGAETYGGPLFWAHYSYLGLDPVGLSDAFVDYGQVNINHSKINYQYALDNPKGFRDYGKDCWGLTASYSRNADGSIGYNAHHPANDVGVISPTAAISSIPYTPQESLSALHYFYKNKDKLLGPAGFYDAFSPEYNFWVAERYLAIDQGPIIIMIENYRTGLLWNLFMQNDEVKAGLTKLGFSYGG</sequence>
<dbReference type="AlphaFoldDB" id="A0A4R6TP31"/>
<proteinExistence type="predicted"/>
<organism evidence="3 4">
    <name type="scientific">Zeaxanthinibacter enoshimensis</name>
    <dbReference type="NCBI Taxonomy" id="392009"/>
    <lineage>
        <taxon>Bacteria</taxon>
        <taxon>Pseudomonadati</taxon>
        <taxon>Bacteroidota</taxon>
        <taxon>Flavobacteriia</taxon>
        <taxon>Flavobacteriales</taxon>
        <taxon>Flavobacteriaceae</taxon>
        <taxon>Zeaxanthinibacter</taxon>
    </lineage>
</organism>
<dbReference type="InterPro" id="IPR019282">
    <property type="entry name" value="Glycoamylase-like_cons_dom"/>
</dbReference>
<dbReference type="Pfam" id="PF10091">
    <property type="entry name" value="Glycoamylase"/>
    <property type="match status" value="1"/>
</dbReference>
<dbReference type="PROSITE" id="PS51257">
    <property type="entry name" value="PROKAR_LIPOPROTEIN"/>
    <property type="match status" value="1"/>
</dbReference>
<gene>
    <name evidence="3" type="ORF">CLV82_0707</name>
</gene>
<dbReference type="PIRSF" id="PIRSF028431">
    <property type="entry name" value="UCP028431"/>
    <property type="match status" value="1"/>
</dbReference>
<accession>A0A4R6TP31</accession>